<protein>
    <submittedName>
        <fullName evidence="3">G12611 protein</fullName>
    </submittedName>
</protein>
<evidence type="ECO:0000313" key="4">
    <source>
        <dbReference type="Proteomes" id="UP001497392"/>
    </source>
</evidence>
<accession>A0ABP1GAR4</accession>
<feature type="compositionally biased region" description="Acidic residues" evidence="1">
    <location>
        <begin position="1"/>
        <end position="12"/>
    </location>
</feature>
<feature type="region of interest" description="Disordered" evidence="1">
    <location>
        <begin position="384"/>
        <end position="423"/>
    </location>
</feature>
<reference evidence="3 4" key="1">
    <citation type="submission" date="2024-06" db="EMBL/GenBank/DDBJ databases">
        <authorList>
            <person name="Kraege A."/>
            <person name="Thomma B."/>
        </authorList>
    </citation>
    <scope>NUCLEOTIDE SEQUENCE [LARGE SCALE GENOMIC DNA]</scope>
</reference>
<evidence type="ECO:0000256" key="1">
    <source>
        <dbReference type="SAM" id="MobiDB-lite"/>
    </source>
</evidence>
<feature type="transmembrane region" description="Helical" evidence="2">
    <location>
        <begin position="248"/>
        <end position="267"/>
    </location>
</feature>
<comment type="caution">
    <text evidence="3">The sequence shown here is derived from an EMBL/GenBank/DDBJ whole genome shotgun (WGS) entry which is preliminary data.</text>
</comment>
<keyword evidence="2" id="KW-1133">Transmembrane helix</keyword>
<feature type="transmembrane region" description="Helical" evidence="2">
    <location>
        <begin position="302"/>
        <end position="321"/>
    </location>
</feature>
<feature type="region of interest" description="Disordered" evidence="1">
    <location>
        <begin position="1"/>
        <end position="26"/>
    </location>
</feature>
<name>A0ABP1GAR4_9CHLO</name>
<organism evidence="3 4">
    <name type="scientific">Coccomyxa viridis</name>
    <dbReference type="NCBI Taxonomy" id="1274662"/>
    <lineage>
        <taxon>Eukaryota</taxon>
        <taxon>Viridiplantae</taxon>
        <taxon>Chlorophyta</taxon>
        <taxon>core chlorophytes</taxon>
        <taxon>Trebouxiophyceae</taxon>
        <taxon>Trebouxiophyceae incertae sedis</taxon>
        <taxon>Coccomyxaceae</taxon>
        <taxon>Coccomyxa</taxon>
    </lineage>
</organism>
<proteinExistence type="predicted"/>
<dbReference type="Proteomes" id="UP001497392">
    <property type="component" value="Unassembled WGS sequence"/>
</dbReference>
<evidence type="ECO:0000256" key="2">
    <source>
        <dbReference type="SAM" id="Phobius"/>
    </source>
</evidence>
<evidence type="ECO:0000313" key="3">
    <source>
        <dbReference type="EMBL" id="CAL5229309.1"/>
    </source>
</evidence>
<keyword evidence="4" id="KW-1185">Reference proteome</keyword>
<feature type="transmembrane region" description="Helical" evidence="2">
    <location>
        <begin position="217"/>
        <end position="236"/>
    </location>
</feature>
<keyword evidence="2" id="KW-0812">Transmembrane</keyword>
<keyword evidence="2" id="KW-0472">Membrane</keyword>
<gene>
    <name evidence="3" type="primary">g12611</name>
    <name evidence="3" type="ORF">VP750_LOCUS11215</name>
</gene>
<dbReference type="EMBL" id="CAXHTA020000020">
    <property type="protein sequence ID" value="CAL5229309.1"/>
    <property type="molecule type" value="Genomic_DNA"/>
</dbReference>
<feature type="transmembrane region" description="Helical" evidence="2">
    <location>
        <begin position="85"/>
        <end position="109"/>
    </location>
</feature>
<sequence length="423" mass="45074">MEGKDEAEEAVDGFEPLPDEQQQPAEALSQSHAKPSYAFVAVLTTLLLAYTDQSLTGLCFLLAFFSWGGLCVTQLGTVAGRASSLALWGFVTGLAAVLLVVQAGVQLLFLVGNDAWASSEDTKEILQLLGCPKALSTVDVLWDLVPPLLALIAASAEVNAARSAPVDSRGLRSNRQSLASLAGLRSAGDGAVRALAWAAGHSNAQVLAAVSLTGAALLWPSLIALPYEALVLYRILSWAGRRQSSRTAPIRLLQFYTGVHIVMLYLWQIALLRLDSLKGPAEWLGLYIVAAQDPAYDLVPKILQLVALHLLFAALGFCHVSRAAARGPEHMDGDSRAGEEAAFTGAAAAEGPSRGRPRTSTLEEFFGEDAGFFDLQSQIQLARRRSMRGESLGDRAAQLRAHDGQGSESPHMGPPQQGRLLSQ</sequence>
<feature type="transmembrane region" description="Helical" evidence="2">
    <location>
        <begin position="55"/>
        <end position="73"/>
    </location>
</feature>